<evidence type="ECO:0000256" key="1">
    <source>
        <dbReference type="SAM" id="SignalP"/>
    </source>
</evidence>
<feature type="domain" description="LTD" evidence="2">
    <location>
        <begin position="364"/>
        <end position="505"/>
    </location>
</feature>
<feature type="chain" id="PRO_5007566333" description="LTD domain-containing protein" evidence="1">
    <location>
        <begin position="35"/>
        <end position="531"/>
    </location>
</feature>
<organism evidence="3 4">
    <name type="scientific">Sorangium cellulosum</name>
    <name type="common">Polyangium cellulosum</name>
    <dbReference type="NCBI Taxonomy" id="56"/>
    <lineage>
        <taxon>Bacteria</taxon>
        <taxon>Pseudomonadati</taxon>
        <taxon>Myxococcota</taxon>
        <taxon>Polyangia</taxon>
        <taxon>Polyangiales</taxon>
        <taxon>Polyangiaceae</taxon>
        <taxon>Sorangium</taxon>
    </lineage>
</organism>
<evidence type="ECO:0000313" key="3">
    <source>
        <dbReference type="EMBL" id="KYF63428.1"/>
    </source>
</evidence>
<proteinExistence type="predicted"/>
<dbReference type="PROSITE" id="PS51841">
    <property type="entry name" value="LTD"/>
    <property type="match status" value="1"/>
</dbReference>
<reference evidence="3 4" key="1">
    <citation type="submission" date="2014-02" db="EMBL/GenBank/DDBJ databases">
        <title>The small core and large imbalanced accessory genome model reveals a collaborative survival strategy of Sorangium cellulosum strains in nature.</title>
        <authorList>
            <person name="Han K."/>
            <person name="Peng R."/>
            <person name="Blom J."/>
            <person name="Li Y.-Z."/>
        </authorList>
    </citation>
    <scope>NUCLEOTIDE SEQUENCE [LARGE SCALE GENOMIC DNA]</scope>
    <source>
        <strain evidence="3 4">So0008-312</strain>
    </source>
</reference>
<dbReference type="SUPFAM" id="SSF74853">
    <property type="entry name" value="Lamin A/C globular tail domain"/>
    <property type="match status" value="1"/>
</dbReference>
<comment type="caution">
    <text evidence="3">The sequence shown here is derived from an EMBL/GenBank/DDBJ whole genome shotgun (WGS) entry which is preliminary data.</text>
</comment>
<dbReference type="InterPro" id="IPR036415">
    <property type="entry name" value="Lamin_tail_dom_sf"/>
</dbReference>
<dbReference type="EMBL" id="JEMA01001003">
    <property type="protein sequence ID" value="KYF63428.1"/>
    <property type="molecule type" value="Genomic_DNA"/>
</dbReference>
<evidence type="ECO:0000259" key="2">
    <source>
        <dbReference type="PROSITE" id="PS51841"/>
    </source>
</evidence>
<dbReference type="OrthoDB" id="5489112at2"/>
<dbReference type="Pfam" id="PF00932">
    <property type="entry name" value="LTD"/>
    <property type="match status" value="1"/>
</dbReference>
<dbReference type="Proteomes" id="UP000075260">
    <property type="component" value="Unassembled WGS sequence"/>
</dbReference>
<dbReference type="AlphaFoldDB" id="A0A150Q6Z7"/>
<evidence type="ECO:0000313" key="4">
    <source>
        <dbReference type="Proteomes" id="UP000075260"/>
    </source>
</evidence>
<sequence>MTHRPLTRPSRAPRAAHVLPLALAPLVASPLSCAPELAAPPRLDGDEVTATAGDADMIPELQIEPAAPLDAAPPVLRLRVRLPVAAAGSVDPGRALIVRGKIGAAHMRQIEQGDLSNALAERVVPSIAWLNEAPAGDPLLTVAPLAPLAPGETYAVASGSPAFSHHIQVAAEGSPPVLPRLWPPPDAGASLTFGVWCGDAPLPEMAAAAALAPGGPAGELRRGAVDGIGARCVRFEGGPAPAATGQTDELRLVGPPIAFAGDPGVVSLDPRPFSMESEPFPAAAIACALDEVPMGPGCAHVADDRIRVRSADAPLLWAIAGEGLDEVLAVPPGELFVLAPLPPLTAVQLAVATIDNAGLVERRAFSAMTRAPMPHVVINEVLANPVGAEPSQEWVELYNDGGVPADLTGYVLADVGGETELPSISLNPGVYALVVNEGYVAEDELDPPAPPETLLLRVPKLGNHGLSNSGEPLKLKDGGGAVMSRSPALPEPKAGMSLARVGPRAPDGSAGSFVTGWPTPGRVNIMNQEIP</sequence>
<accession>A0A150Q6Z7</accession>
<name>A0A150Q6Z7_SORCE</name>
<dbReference type="RefSeq" id="WP_061612153.1">
    <property type="nucleotide sequence ID" value="NZ_JEMA01001003.1"/>
</dbReference>
<feature type="signal peptide" evidence="1">
    <location>
        <begin position="1"/>
        <end position="34"/>
    </location>
</feature>
<keyword evidence="1" id="KW-0732">Signal</keyword>
<protein>
    <recommendedName>
        <fullName evidence="2">LTD domain-containing protein</fullName>
    </recommendedName>
</protein>
<gene>
    <name evidence="3" type="ORF">BE15_15685</name>
</gene>
<dbReference type="InterPro" id="IPR001322">
    <property type="entry name" value="Lamin_tail_dom"/>
</dbReference>